<reference evidence="1 2" key="1">
    <citation type="submission" date="2024-04" db="EMBL/GenBank/DDBJ databases">
        <title>Genomic Markers of Mycobacteria.</title>
        <authorList>
            <person name="Soliman M.S."/>
            <person name="Elkholy A."/>
            <person name="Soliman N.S."/>
            <person name="Abbas A."/>
            <person name="Khayrat S."/>
            <person name="Shawky S."/>
        </authorList>
    </citation>
    <scope>NUCLEOTIDE SEQUENCE [LARGE SCALE GENOMIC DNA]</scope>
    <source>
        <strain evidence="1 2">Egy-CU-AM5</strain>
    </source>
</reference>
<organism evidence="1 2">
    <name type="scientific">Mycolicibacterium porcinum</name>
    <dbReference type="NCBI Taxonomy" id="39693"/>
    <lineage>
        <taxon>Bacteria</taxon>
        <taxon>Bacillati</taxon>
        <taxon>Actinomycetota</taxon>
        <taxon>Actinomycetes</taxon>
        <taxon>Mycobacteriales</taxon>
        <taxon>Mycobacteriaceae</taxon>
        <taxon>Mycolicibacterium</taxon>
    </lineage>
</organism>
<dbReference type="Proteomes" id="UP001558474">
    <property type="component" value="Unassembled WGS sequence"/>
</dbReference>
<accession>A0ABV3VIE9</accession>
<keyword evidence="2" id="KW-1185">Reference proteome</keyword>
<gene>
    <name evidence="1" type="ORF">ABFW12_15150</name>
</gene>
<comment type="caution">
    <text evidence="1">The sequence shown here is derived from an EMBL/GenBank/DDBJ whole genome shotgun (WGS) entry which is preliminary data.</text>
</comment>
<name>A0ABV3VIE9_9MYCO</name>
<protein>
    <submittedName>
        <fullName evidence="1">Uncharacterized protein</fullName>
    </submittedName>
</protein>
<proteinExistence type="predicted"/>
<evidence type="ECO:0000313" key="2">
    <source>
        <dbReference type="Proteomes" id="UP001558474"/>
    </source>
</evidence>
<dbReference type="RefSeq" id="WP_368573240.1">
    <property type="nucleotide sequence ID" value="NZ_JBDLOU010000028.1"/>
</dbReference>
<dbReference type="EMBL" id="JBDLOU010000028">
    <property type="protein sequence ID" value="MEX3739569.1"/>
    <property type="molecule type" value="Genomic_DNA"/>
</dbReference>
<sequence>MATENELQRWGQVLDRILVPYDGPLSVVRMLAEAGRPFPHAQAVGVAGLMVIEPLTAAWDAGAPVEGSELWEWIGPAYLAAQSIDLTATDIEPFVEYIDLVRRARDRILDASPENFTVASLLRDLELDVKLAVLVARLGHNGIMQLIDRRIQEAGRAATRQEPAPKPYLDLLTLEATNTSSYRTMSYSDIRAMADPGVLTVEEYLDGDSQAERAPILKYFAAQWVTHMTTLWDERYRPALAELHGCEKNDVASELFADLNKMRQDYVHNRGSATTKQTKNSRLRWFEPGEIMIPSSENYEQLFKELQSEADLLAQPPVPKPKLSRSPIKGQVSVDLRSLFEQTAAAAGMGPDAALEEAITQWIEVRQQS</sequence>
<evidence type="ECO:0000313" key="1">
    <source>
        <dbReference type="EMBL" id="MEX3739569.1"/>
    </source>
</evidence>